<dbReference type="AlphaFoldDB" id="X1M4X7"/>
<keyword evidence="1" id="KW-0175">Coiled coil</keyword>
<feature type="domain" description="NTP pyrophosphohydrolase MazG-like" evidence="2">
    <location>
        <begin position="11"/>
        <end position="48"/>
    </location>
</feature>
<dbReference type="Gene3D" id="1.10.287.1080">
    <property type="entry name" value="MazG-like"/>
    <property type="match status" value="1"/>
</dbReference>
<evidence type="ECO:0000259" key="2">
    <source>
        <dbReference type="Pfam" id="PF03819"/>
    </source>
</evidence>
<reference evidence="3" key="1">
    <citation type="journal article" date="2014" name="Front. Microbiol.">
        <title>High frequency of phylogenetically diverse reductive dehalogenase-homologous genes in deep subseafloor sedimentary metagenomes.</title>
        <authorList>
            <person name="Kawai M."/>
            <person name="Futagami T."/>
            <person name="Toyoda A."/>
            <person name="Takaki Y."/>
            <person name="Nishi S."/>
            <person name="Hori S."/>
            <person name="Arai W."/>
            <person name="Tsubouchi T."/>
            <person name="Morono Y."/>
            <person name="Uchiyama I."/>
            <person name="Ito T."/>
            <person name="Fujiyama A."/>
            <person name="Inagaki F."/>
            <person name="Takami H."/>
        </authorList>
    </citation>
    <scope>NUCLEOTIDE SEQUENCE</scope>
    <source>
        <strain evidence="3">Expedition CK06-06</strain>
    </source>
</reference>
<organism evidence="3">
    <name type="scientific">marine sediment metagenome</name>
    <dbReference type="NCBI Taxonomy" id="412755"/>
    <lineage>
        <taxon>unclassified sequences</taxon>
        <taxon>metagenomes</taxon>
        <taxon>ecological metagenomes</taxon>
    </lineage>
</organism>
<dbReference type="Pfam" id="PF03819">
    <property type="entry name" value="MazG"/>
    <property type="match status" value="1"/>
</dbReference>
<protein>
    <recommendedName>
        <fullName evidence="2">NTP pyrophosphohydrolase MazG-like domain-containing protein</fullName>
    </recommendedName>
</protein>
<name>X1M4X7_9ZZZZ</name>
<dbReference type="InterPro" id="IPR004518">
    <property type="entry name" value="MazG-like_dom"/>
</dbReference>
<gene>
    <name evidence="3" type="ORF">S06H3_23691</name>
</gene>
<accession>X1M4X7</accession>
<proteinExistence type="predicted"/>
<feature type="coiled-coil region" evidence="1">
    <location>
        <begin position="5"/>
        <end position="32"/>
    </location>
</feature>
<evidence type="ECO:0000256" key="1">
    <source>
        <dbReference type="SAM" id="Coils"/>
    </source>
</evidence>
<dbReference type="SUPFAM" id="SSF101386">
    <property type="entry name" value="all-alpha NTP pyrophosphatases"/>
    <property type="match status" value="1"/>
</dbReference>
<dbReference type="EMBL" id="BARV01012939">
    <property type="protein sequence ID" value="GAI09730.1"/>
    <property type="molecule type" value="Genomic_DNA"/>
</dbReference>
<comment type="caution">
    <text evidence="3">The sequence shown here is derived from an EMBL/GenBank/DDBJ whole genome shotgun (WGS) entry which is preliminary data.</text>
</comment>
<sequence>MGFDWDKAIDIINKIKEELTELEKEVREGRKSRVFDEIGDVLFSIINFS</sequence>
<evidence type="ECO:0000313" key="3">
    <source>
        <dbReference type="EMBL" id="GAI09730.1"/>
    </source>
</evidence>